<proteinExistence type="inferred from homology"/>
<keyword evidence="5" id="KW-0805">Transcription regulation</keyword>
<evidence type="ECO:0000313" key="11">
    <source>
        <dbReference type="Proteomes" id="UP001432027"/>
    </source>
</evidence>
<evidence type="ECO:0000256" key="8">
    <source>
        <dbReference type="ARBA" id="ARBA00023170"/>
    </source>
</evidence>
<dbReference type="GO" id="GO:0045944">
    <property type="term" value="P:positive regulation of transcription by RNA polymerase II"/>
    <property type="evidence" value="ECO:0007669"/>
    <property type="project" value="TreeGrafter"/>
</dbReference>
<evidence type="ECO:0000256" key="6">
    <source>
        <dbReference type="ARBA" id="ARBA00023125"/>
    </source>
</evidence>
<dbReference type="InterPro" id="IPR000536">
    <property type="entry name" value="Nucl_hrmn_rcpt_lig-bd"/>
</dbReference>
<dbReference type="GO" id="GO:0000978">
    <property type="term" value="F:RNA polymerase II cis-regulatory region sequence-specific DNA binding"/>
    <property type="evidence" value="ECO:0007669"/>
    <property type="project" value="TreeGrafter"/>
</dbReference>
<organism evidence="10 11">
    <name type="scientific">Pristionchus entomophagus</name>
    <dbReference type="NCBI Taxonomy" id="358040"/>
    <lineage>
        <taxon>Eukaryota</taxon>
        <taxon>Metazoa</taxon>
        <taxon>Ecdysozoa</taxon>
        <taxon>Nematoda</taxon>
        <taxon>Chromadorea</taxon>
        <taxon>Rhabditida</taxon>
        <taxon>Rhabditina</taxon>
        <taxon>Diplogasteromorpha</taxon>
        <taxon>Diplogasteroidea</taxon>
        <taxon>Neodiplogasteridae</taxon>
        <taxon>Pristionchus</taxon>
    </lineage>
</organism>
<name>A0AAV5S775_9BILA</name>
<dbReference type="AlphaFoldDB" id="A0AAV5S775"/>
<evidence type="ECO:0000256" key="7">
    <source>
        <dbReference type="ARBA" id="ARBA00023163"/>
    </source>
</evidence>
<keyword evidence="11" id="KW-1185">Reference proteome</keyword>
<protein>
    <recommendedName>
        <fullName evidence="9">NR LBD domain-containing protein</fullName>
    </recommendedName>
</protein>
<keyword evidence="2" id="KW-0479">Metal-binding</keyword>
<dbReference type="GO" id="GO:0004879">
    <property type="term" value="F:nuclear receptor activity"/>
    <property type="evidence" value="ECO:0007669"/>
    <property type="project" value="TreeGrafter"/>
</dbReference>
<keyword evidence="8" id="KW-0675">Receptor</keyword>
<dbReference type="Gene3D" id="1.10.565.10">
    <property type="entry name" value="Retinoid X Receptor"/>
    <property type="match status" value="1"/>
</dbReference>
<keyword evidence="3" id="KW-0863">Zinc-finger</keyword>
<dbReference type="EMBL" id="BTSX01000001">
    <property type="protein sequence ID" value="GMS78275.1"/>
    <property type="molecule type" value="Genomic_DNA"/>
</dbReference>
<comment type="similarity">
    <text evidence="1">Belongs to the nuclear hormone receptor family.</text>
</comment>
<dbReference type="GO" id="GO:0008270">
    <property type="term" value="F:zinc ion binding"/>
    <property type="evidence" value="ECO:0007669"/>
    <property type="project" value="UniProtKB-KW"/>
</dbReference>
<keyword evidence="4" id="KW-0862">Zinc</keyword>
<dbReference type="Proteomes" id="UP001432027">
    <property type="component" value="Unassembled WGS sequence"/>
</dbReference>
<keyword evidence="7" id="KW-0804">Transcription</keyword>
<feature type="domain" description="NR LBD" evidence="9">
    <location>
        <begin position="20"/>
        <end position="257"/>
    </location>
</feature>
<evidence type="ECO:0000313" key="10">
    <source>
        <dbReference type="EMBL" id="GMS78275.1"/>
    </source>
</evidence>
<dbReference type="InterPro" id="IPR050234">
    <property type="entry name" value="Nuclear_hormone_rcpt_NR1"/>
</dbReference>
<accession>A0AAV5S775</accession>
<gene>
    <name evidence="10" type="ORF">PENTCL1PPCAC_450</name>
</gene>
<comment type="caution">
    <text evidence="10">The sequence shown here is derived from an EMBL/GenBank/DDBJ whole genome shotgun (WGS) entry which is preliminary data.</text>
</comment>
<evidence type="ECO:0000256" key="1">
    <source>
        <dbReference type="ARBA" id="ARBA00005993"/>
    </source>
</evidence>
<evidence type="ECO:0000256" key="2">
    <source>
        <dbReference type="ARBA" id="ARBA00022723"/>
    </source>
</evidence>
<dbReference type="InterPro" id="IPR035500">
    <property type="entry name" value="NHR-like_dom_sf"/>
</dbReference>
<feature type="non-terminal residue" evidence="10">
    <location>
        <position position="1"/>
    </location>
</feature>
<dbReference type="PROSITE" id="PS51843">
    <property type="entry name" value="NR_LBD"/>
    <property type="match status" value="1"/>
</dbReference>
<dbReference type="PANTHER" id="PTHR24082:SF494">
    <property type="entry name" value="NUCLEAR HORMONE RECEPTOR FAMILY MEMBER DAF-12"/>
    <property type="match status" value="1"/>
</dbReference>
<evidence type="ECO:0000256" key="5">
    <source>
        <dbReference type="ARBA" id="ARBA00023015"/>
    </source>
</evidence>
<sequence length="257" mass="29287">VERDEISLQIDVQGYALQTTELRALDNVREAFLCLNDPLDASTKHRESFMKSDKTPTDIMNIMDITMRRLVKMSKKLSTFNELSNEGKFSLLKEGMVEMLTVRSYDSCSTNELQGTGQLQVPAQYTVSVDMFDKLNAYCRTESKTRFMKFVDALHEDVRKNELALNIMMLVVLFTPRLAVSDERDRALVIQHGAGYYVLLYRYLESLYGADAKQYQAGLPTALSLLRSISDKSTTLFKGAVKPEEAEPLAREFFKTE</sequence>
<keyword evidence="6" id="KW-0238">DNA-binding</keyword>
<dbReference type="GO" id="GO:0030154">
    <property type="term" value="P:cell differentiation"/>
    <property type="evidence" value="ECO:0007669"/>
    <property type="project" value="TreeGrafter"/>
</dbReference>
<evidence type="ECO:0000259" key="9">
    <source>
        <dbReference type="PROSITE" id="PS51843"/>
    </source>
</evidence>
<dbReference type="SUPFAM" id="SSF48508">
    <property type="entry name" value="Nuclear receptor ligand-binding domain"/>
    <property type="match status" value="1"/>
</dbReference>
<dbReference type="GO" id="GO:0000122">
    <property type="term" value="P:negative regulation of transcription by RNA polymerase II"/>
    <property type="evidence" value="ECO:0007669"/>
    <property type="project" value="TreeGrafter"/>
</dbReference>
<evidence type="ECO:0000256" key="4">
    <source>
        <dbReference type="ARBA" id="ARBA00022833"/>
    </source>
</evidence>
<reference evidence="10" key="1">
    <citation type="submission" date="2023-10" db="EMBL/GenBank/DDBJ databases">
        <title>Genome assembly of Pristionchus species.</title>
        <authorList>
            <person name="Yoshida K."/>
            <person name="Sommer R.J."/>
        </authorList>
    </citation>
    <scope>NUCLEOTIDE SEQUENCE</scope>
    <source>
        <strain evidence="10">RS0144</strain>
    </source>
</reference>
<evidence type="ECO:0000256" key="3">
    <source>
        <dbReference type="ARBA" id="ARBA00022771"/>
    </source>
</evidence>
<dbReference type="PANTHER" id="PTHR24082">
    <property type="entry name" value="NUCLEAR HORMONE RECEPTOR"/>
    <property type="match status" value="1"/>
</dbReference>